<protein>
    <recommendedName>
        <fullName evidence="3">Nephrocystin 3-like N-terminal domain-containing protein</fullName>
    </recommendedName>
</protein>
<comment type="caution">
    <text evidence="4">The sequence shown here is derived from an EMBL/GenBank/DDBJ whole genome shotgun (WGS) entry which is preliminary data.</text>
</comment>
<sequence>MRRLLPLRRKKHKDKVADVGSPNCSRDASVDKPRIALPSPPTASESNTQVRSVIPTEEIVEGLIEIKGFEDKTRLKRRIDVVAIHGLNGHPYNTWKHDGVIWFSKFLPQHLPGFDLRICTFGYNSRVLGGGSFFRVRDFATQLLESLLSKRSQTDTKDVPLFFICHSLGGVVFKKMLIVAHEREGLYNDIKISTKGVIFFGTPHCGSDIANATRVTRDIFSLCTAKAFRSDLLKSLESNSADLIEIAAQFVERAVPLQILSAYEGRRFGSTIGMVIVDKSSAVLNLPNERLLPIDADHREICRFSDLKDPRFQPVLSAMGQMICESVAMEDNEMKACLDMLYFPAYKERRSNVTDAHINTFEWLWDHPKYKLWENGHSSSLLWLQGKPGSGKSTLANFCRSRVQNRVGLSPKRQTIVVDFFYSVRGGNLQSGHYWMLRSILYQFLLQTPGLWENYRNDFRDCRTTEQSDIWRSQRNNPTDLWSLERSKALLSSLGSLHTPWLKVTAYIIVDALDESEEPNRQEMIQLFRKISQRDLGWPISFKILLTSRPSPKIETVLTNCHKIVLEDETAMDIVNYVDAETGRIAAQILNCKHEELSFISSHLKQASQGVFLWVKLVLQELDERATEGFCSVAELEQLLLTIPTDLKELYQRIQDKIVRGVSKNVRECQTLFRWIAFSPKPLLVEEVLEIIAASACLHPGTTRTELQRNRLRNTEDVRRRLISLCGNLVEVKGRIVQFIHTSVREHLLATHSYGMISVTPANSLFEIANLCLNYVDGFRRELEKDPWLAEQTESPAGHYQGGLAINLDTYIDLINEFGLLRYMFGHEPAFIQLLDNELCSHGGDRNLRLGMSSCSKVLQPLVLEAIAQGNLSALRQLILDSDQINAQYAVPRLDSRFKQDFIHSHFFDETTSSLRLCQIGILCDSSFREDLLELLHSLGADLDGQDSLGRTVVHLSILYEAWASGLLKGVIEESLTLTIKNGFITLGGYAPALLSLPDFRSRVPRRSTAEVFKYSVILSAAIRSNPALMNALPPRGNINSTALISIVRRKPTGPKSISVPHESLVEVVWNLHFAHQRHLAQVFQNSYMITDGLGIVEAKWKLNSANTEVRQSRACIAHLLRLGANVTIESVQSQYTDPVNLSLMYDLGRTTQRLLDNLERNTEYQLSLAKSKTEKSRLLRQFGTTVANYLRRNAYTTGLSPVFDWIDRKCHSDSIFGSLPLDLMDLSREENGCSVMHIAASHGYVDPLRNMIGMGFSECVKDDRGRILMDIALEKRHGRIIAMLLNRRYQGRDRNRRASYEYRARWSWAVRGYLCEGPRLDEAIRHYTTACANPETFHKNPLSESETEFINKISDRRRPVA</sequence>
<dbReference type="SUPFAM" id="SSF48403">
    <property type="entry name" value="Ankyrin repeat"/>
    <property type="match status" value="1"/>
</dbReference>
<dbReference type="Gene3D" id="3.40.50.1820">
    <property type="entry name" value="alpha/beta hydrolase"/>
    <property type="match status" value="1"/>
</dbReference>
<evidence type="ECO:0000256" key="1">
    <source>
        <dbReference type="ARBA" id="ARBA00022737"/>
    </source>
</evidence>
<dbReference type="RefSeq" id="XP_064707300.1">
    <property type="nucleotide sequence ID" value="XM_064845042.1"/>
</dbReference>
<name>A0AAV9NCB4_9EURO</name>
<dbReference type="InterPro" id="IPR027417">
    <property type="entry name" value="P-loop_NTPase"/>
</dbReference>
<dbReference type="EMBL" id="JAVRRD010000010">
    <property type="protein sequence ID" value="KAK5054527.1"/>
    <property type="molecule type" value="Genomic_DNA"/>
</dbReference>
<accession>A0AAV9NCB4</accession>
<dbReference type="SUPFAM" id="SSF52540">
    <property type="entry name" value="P-loop containing nucleoside triphosphate hydrolases"/>
    <property type="match status" value="1"/>
</dbReference>
<evidence type="ECO:0000256" key="2">
    <source>
        <dbReference type="SAM" id="MobiDB-lite"/>
    </source>
</evidence>
<feature type="region of interest" description="Disordered" evidence="2">
    <location>
        <begin position="1"/>
        <end position="49"/>
    </location>
</feature>
<evidence type="ECO:0000313" key="4">
    <source>
        <dbReference type="EMBL" id="KAK5054527.1"/>
    </source>
</evidence>
<gene>
    <name evidence="4" type="ORF">LTR84_001418</name>
</gene>
<feature type="compositionally biased region" description="Basic residues" evidence="2">
    <location>
        <begin position="1"/>
        <end position="14"/>
    </location>
</feature>
<reference evidence="4 5" key="1">
    <citation type="submission" date="2023-08" db="EMBL/GenBank/DDBJ databases">
        <title>Black Yeasts Isolated from many extreme environments.</title>
        <authorList>
            <person name="Coleine C."/>
            <person name="Stajich J.E."/>
            <person name="Selbmann L."/>
        </authorList>
    </citation>
    <scope>NUCLEOTIDE SEQUENCE [LARGE SCALE GENOMIC DNA]</scope>
    <source>
        <strain evidence="4 5">CCFEE 5792</strain>
    </source>
</reference>
<dbReference type="PANTHER" id="PTHR10039:SF5">
    <property type="entry name" value="NACHT DOMAIN-CONTAINING PROTEIN"/>
    <property type="match status" value="1"/>
</dbReference>
<keyword evidence="5" id="KW-1185">Reference proteome</keyword>
<dbReference type="InterPro" id="IPR056884">
    <property type="entry name" value="NPHP3-like_N"/>
</dbReference>
<dbReference type="InterPro" id="IPR029058">
    <property type="entry name" value="AB_hydrolase_fold"/>
</dbReference>
<feature type="domain" description="Nephrocystin 3-like N-terminal" evidence="3">
    <location>
        <begin position="359"/>
        <end position="549"/>
    </location>
</feature>
<dbReference type="PANTHER" id="PTHR10039">
    <property type="entry name" value="AMELOGENIN"/>
    <property type="match status" value="1"/>
</dbReference>
<dbReference type="SUPFAM" id="SSF53474">
    <property type="entry name" value="alpha/beta-Hydrolases"/>
    <property type="match status" value="1"/>
</dbReference>
<proteinExistence type="predicted"/>
<organism evidence="4 5">
    <name type="scientific">Exophiala bonariae</name>
    <dbReference type="NCBI Taxonomy" id="1690606"/>
    <lineage>
        <taxon>Eukaryota</taxon>
        <taxon>Fungi</taxon>
        <taxon>Dikarya</taxon>
        <taxon>Ascomycota</taxon>
        <taxon>Pezizomycotina</taxon>
        <taxon>Eurotiomycetes</taxon>
        <taxon>Chaetothyriomycetidae</taxon>
        <taxon>Chaetothyriales</taxon>
        <taxon>Herpotrichiellaceae</taxon>
        <taxon>Exophiala</taxon>
    </lineage>
</organism>
<dbReference type="Proteomes" id="UP001358417">
    <property type="component" value="Unassembled WGS sequence"/>
</dbReference>
<dbReference type="Gene3D" id="3.40.50.300">
    <property type="entry name" value="P-loop containing nucleotide triphosphate hydrolases"/>
    <property type="match status" value="1"/>
</dbReference>
<dbReference type="InterPro" id="IPR036770">
    <property type="entry name" value="Ankyrin_rpt-contain_sf"/>
</dbReference>
<keyword evidence="1" id="KW-0677">Repeat</keyword>
<dbReference type="GeneID" id="89969638"/>
<dbReference type="Gene3D" id="1.25.40.20">
    <property type="entry name" value="Ankyrin repeat-containing domain"/>
    <property type="match status" value="1"/>
</dbReference>
<evidence type="ECO:0000259" key="3">
    <source>
        <dbReference type="Pfam" id="PF24883"/>
    </source>
</evidence>
<dbReference type="Pfam" id="PF24883">
    <property type="entry name" value="NPHP3_N"/>
    <property type="match status" value="1"/>
</dbReference>
<evidence type="ECO:0000313" key="5">
    <source>
        <dbReference type="Proteomes" id="UP001358417"/>
    </source>
</evidence>